<sequence length="338" mass="37060">MANSIAYTKNYTAVLDEVYKRAACSTCLNSPRRMARAGRNAKEIMVPKIEVTGLGDYTRNVGYKTGSITYEFETKTFNYDRGIKLLADVMDVEEAGVLDCFVAAGSELQRTQVAPEADAFTFSEIAGHAGVTPQTEDFADAEAEDVLASLRAATNAMDEAEVTTGSRILFITPTLKGVLYDFSLANPARSNRVLERFSRIVEVPQTRFYSAIALNSGDEDQFGYSRAEGTYQLTEDTSVVSGKTYYTKSGEQYTPVSSPASGSLSSYYELVGAGAPINFMVVERSAVIKFDKHVASRVFSPDELENLDSYMMKYRKYGIVELLDNKLDGVHVSCAPLA</sequence>
<organism evidence="1 2">
    <name type="scientific">Thermophilibacter provencensis</name>
    <dbReference type="NCBI Taxonomy" id="1852386"/>
    <lineage>
        <taxon>Bacteria</taxon>
        <taxon>Bacillati</taxon>
        <taxon>Actinomycetota</taxon>
        <taxon>Coriobacteriia</taxon>
        <taxon>Coriobacteriales</taxon>
        <taxon>Atopobiaceae</taxon>
        <taxon>Thermophilibacter</taxon>
    </lineage>
</organism>
<dbReference type="RefSeq" id="WP_274958514.1">
    <property type="nucleotide sequence ID" value="NZ_DYWQ01000020.1"/>
</dbReference>
<evidence type="ECO:0000313" key="2">
    <source>
        <dbReference type="Proteomes" id="UP000697330"/>
    </source>
</evidence>
<protein>
    <recommendedName>
        <fullName evidence="3">Capsid protein</fullName>
    </recommendedName>
</protein>
<dbReference type="EMBL" id="DYWQ01000020">
    <property type="protein sequence ID" value="HJF44448.1"/>
    <property type="molecule type" value="Genomic_DNA"/>
</dbReference>
<dbReference type="AlphaFoldDB" id="A0A921GE62"/>
<reference evidence="1" key="1">
    <citation type="journal article" date="2021" name="PeerJ">
        <title>Extensive microbial diversity within the chicken gut microbiome revealed by metagenomics and culture.</title>
        <authorList>
            <person name="Gilroy R."/>
            <person name="Ravi A."/>
            <person name="Getino M."/>
            <person name="Pursley I."/>
            <person name="Horton D.L."/>
            <person name="Alikhan N.F."/>
            <person name="Baker D."/>
            <person name="Gharbi K."/>
            <person name="Hall N."/>
            <person name="Watson M."/>
            <person name="Adriaenssens E.M."/>
            <person name="Foster-Nyarko E."/>
            <person name="Jarju S."/>
            <person name="Secka A."/>
            <person name="Antonio M."/>
            <person name="Oren A."/>
            <person name="Chaudhuri R.R."/>
            <person name="La Ragione R."/>
            <person name="Hildebrand F."/>
            <person name="Pallen M.J."/>
        </authorList>
    </citation>
    <scope>NUCLEOTIDE SEQUENCE</scope>
    <source>
        <strain evidence="1">CHK124-7917</strain>
    </source>
</reference>
<gene>
    <name evidence="1" type="ORF">K8U72_01475</name>
</gene>
<dbReference type="Proteomes" id="UP000697330">
    <property type="component" value="Unassembled WGS sequence"/>
</dbReference>
<evidence type="ECO:0000313" key="1">
    <source>
        <dbReference type="EMBL" id="HJF44448.1"/>
    </source>
</evidence>
<comment type="caution">
    <text evidence="1">The sequence shown here is derived from an EMBL/GenBank/DDBJ whole genome shotgun (WGS) entry which is preliminary data.</text>
</comment>
<reference evidence="1" key="2">
    <citation type="submission" date="2021-09" db="EMBL/GenBank/DDBJ databases">
        <authorList>
            <person name="Gilroy R."/>
        </authorList>
    </citation>
    <scope>NUCLEOTIDE SEQUENCE</scope>
    <source>
        <strain evidence="1">CHK124-7917</strain>
    </source>
</reference>
<accession>A0A921GE62</accession>
<proteinExistence type="predicted"/>
<evidence type="ECO:0008006" key="3">
    <source>
        <dbReference type="Google" id="ProtNLM"/>
    </source>
</evidence>
<name>A0A921GE62_9ACTN</name>